<evidence type="ECO:0000256" key="2">
    <source>
        <dbReference type="ARBA" id="ARBA00005510"/>
    </source>
</evidence>
<dbReference type="Gramene" id="TuG1812G0500004221.01.T01">
    <property type="protein sequence ID" value="TuG1812G0500004221.01.T01"/>
    <property type="gene ID" value="TuG1812G0500004221.01"/>
</dbReference>
<evidence type="ECO:0000256" key="1">
    <source>
        <dbReference type="ARBA" id="ARBA00004123"/>
    </source>
</evidence>
<dbReference type="EnsemblPlants" id="TuG1812G0500004221.01.T01">
    <property type="protein sequence ID" value="TuG1812G0500004221.01.T01"/>
    <property type="gene ID" value="TuG1812G0500004221.01"/>
</dbReference>
<reference evidence="8" key="2">
    <citation type="submission" date="2018-03" db="EMBL/GenBank/DDBJ databases">
        <title>The Triticum urartu genome reveals the dynamic nature of wheat genome evolution.</title>
        <authorList>
            <person name="Ling H."/>
            <person name="Ma B."/>
            <person name="Shi X."/>
            <person name="Liu H."/>
            <person name="Dong L."/>
            <person name="Sun H."/>
            <person name="Cao Y."/>
            <person name="Gao Q."/>
            <person name="Zheng S."/>
            <person name="Li Y."/>
            <person name="Yu Y."/>
            <person name="Du H."/>
            <person name="Qi M."/>
            <person name="Li Y."/>
            <person name="Yu H."/>
            <person name="Cui Y."/>
            <person name="Wang N."/>
            <person name="Chen C."/>
            <person name="Wu H."/>
            <person name="Zhao Y."/>
            <person name="Zhang J."/>
            <person name="Li Y."/>
            <person name="Zhou W."/>
            <person name="Zhang B."/>
            <person name="Hu W."/>
            <person name="Eijk M."/>
            <person name="Tang J."/>
            <person name="Witsenboer H."/>
            <person name="Zhao S."/>
            <person name="Li Z."/>
            <person name="Zhang A."/>
            <person name="Wang D."/>
            <person name="Liang C."/>
        </authorList>
    </citation>
    <scope>NUCLEOTIDE SEQUENCE [LARGE SCALE GENOMIC DNA]</scope>
    <source>
        <strain evidence="8">cv. G1812</strain>
    </source>
</reference>
<dbReference type="PROSITE" id="PS50888">
    <property type="entry name" value="BHLH"/>
    <property type="match status" value="1"/>
</dbReference>
<evidence type="ECO:0000256" key="3">
    <source>
        <dbReference type="ARBA" id="ARBA00023015"/>
    </source>
</evidence>
<keyword evidence="3" id="KW-0805">Transcription regulation</keyword>
<dbReference type="CDD" id="cd11393">
    <property type="entry name" value="bHLH_AtbHLH_like"/>
    <property type="match status" value="1"/>
</dbReference>
<dbReference type="SMART" id="SM00353">
    <property type="entry name" value="HLH"/>
    <property type="match status" value="1"/>
</dbReference>
<feature type="region of interest" description="Disordered" evidence="6">
    <location>
        <begin position="114"/>
        <end position="181"/>
    </location>
</feature>
<dbReference type="Proteomes" id="UP000015106">
    <property type="component" value="Chromosome 5"/>
</dbReference>
<feature type="compositionally biased region" description="Low complexity" evidence="6">
    <location>
        <begin position="114"/>
        <end position="148"/>
    </location>
</feature>
<dbReference type="SUPFAM" id="SSF47459">
    <property type="entry name" value="HLH, helix-loop-helix DNA-binding domain"/>
    <property type="match status" value="1"/>
</dbReference>
<comment type="similarity">
    <text evidence="2">Belongs to the bHLH protein family.</text>
</comment>
<dbReference type="FunFam" id="4.10.280.10:FF:000115">
    <property type="entry name" value="Transcription factor bHLH113"/>
    <property type="match status" value="1"/>
</dbReference>
<dbReference type="GO" id="GO:0000981">
    <property type="term" value="F:DNA-binding transcription factor activity, RNA polymerase II-specific"/>
    <property type="evidence" value="ECO:0007669"/>
    <property type="project" value="TreeGrafter"/>
</dbReference>
<feature type="domain" description="BHLH" evidence="7">
    <location>
        <begin position="169"/>
        <end position="218"/>
    </location>
</feature>
<keyword evidence="9" id="KW-1185">Reference proteome</keyword>
<dbReference type="GO" id="GO:0000978">
    <property type="term" value="F:RNA polymerase II cis-regulatory region sequence-specific DNA binding"/>
    <property type="evidence" value="ECO:0007669"/>
    <property type="project" value="TreeGrafter"/>
</dbReference>
<proteinExistence type="inferred from homology"/>
<reference evidence="9" key="1">
    <citation type="journal article" date="2013" name="Nature">
        <title>Draft genome of the wheat A-genome progenitor Triticum urartu.</title>
        <authorList>
            <person name="Ling H.Q."/>
            <person name="Zhao S."/>
            <person name="Liu D."/>
            <person name="Wang J."/>
            <person name="Sun H."/>
            <person name="Zhang C."/>
            <person name="Fan H."/>
            <person name="Li D."/>
            <person name="Dong L."/>
            <person name="Tao Y."/>
            <person name="Gao C."/>
            <person name="Wu H."/>
            <person name="Li Y."/>
            <person name="Cui Y."/>
            <person name="Guo X."/>
            <person name="Zheng S."/>
            <person name="Wang B."/>
            <person name="Yu K."/>
            <person name="Liang Q."/>
            <person name="Yang W."/>
            <person name="Lou X."/>
            <person name="Chen J."/>
            <person name="Feng M."/>
            <person name="Jian J."/>
            <person name="Zhang X."/>
            <person name="Luo G."/>
            <person name="Jiang Y."/>
            <person name="Liu J."/>
            <person name="Wang Z."/>
            <person name="Sha Y."/>
            <person name="Zhang B."/>
            <person name="Wu H."/>
            <person name="Tang D."/>
            <person name="Shen Q."/>
            <person name="Xue P."/>
            <person name="Zou S."/>
            <person name="Wang X."/>
            <person name="Liu X."/>
            <person name="Wang F."/>
            <person name="Yang Y."/>
            <person name="An X."/>
            <person name="Dong Z."/>
            <person name="Zhang K."/>
            <person name="Zhang X."/>
            <person name="Luo M.C."/>
            <person name="Dvorak J."/>
            <person name="Tong Y."/>
            <person name="Wang J."/>
            <person name="Yang H."/>
            <person name="Li Z."/>
            <person name="Wang D."/>
            <person name="Zhang A."/>
            <person name="Wang J."/>
        </authorList>
    </citation>
    <scope>NUCLEOTIDE SEQUENCE</scope>
    <source>
        <strain evidence="9">cv. G1812</strain>
    </source>
</reference>
<dbReference type="OrthoDB" id="778738at2759"/>
<evidence type="ECO:0000256" key="5">
    <source>
        <dbReference type="ARBA" id="ARBA00023242"/>
    </source>
</evidence>
<keyword evidence="5" id="KW-0539">Nucleus</keyword>
<dbReference type="AlphaFoldDB" id="A0A8R7QJV3"/>
<dbReference type="RefSeq" id="XP_048526834.1">
    <property type="nucleotide sequence ID" value="XM_048670877.1"/>
</dbReference>
<comment type="subcellular location">
    <subcellularLocation>
        <location evidence="1">Nucleus</location>
    </subcellularLocation>
</comment>
<dbReference type="GO" id="GO:0005634">
    <property type="term" value="C:nucleus"/>
    <property type="evidence" value="ECO:0007669"/>
    <property type="project" value="UniProtKB-SubCell"/>
</dbReference>
<reference evidence="8" key="3">
    <citation type="submission" date="2022-06" db="UniProtKB">
        <authorList>
            <consortium name="EnsemblPlants"/>
        </authorList>
    </citation>
    <scope>IDENTIFICATION</scope>
</reference>
<dbReference type="InterPro" id="IPR036638">
    <property type="entry name" value="HLH_DNA-bd_sf"/>
</dbReference>
<accession>A0A8R7QJV3</accession>
<evidence type="ECO:0000256" key="4">
    <source>
        <dbReference type="ARBA" id="ARBA00023163"/>
    </source>
</evidence>
<dbReference type="PANTHER" id="PTHR16223">
    <property type="entry name" value="TRANSCRIPTION FACTOR BHLH83-RELATED"/>
    <property type="match status" value="1"/>
</dbReference>
<sequence length="314" mass="32764">MVKEEEVMAEAGGGGGGGRGYMDMLGLGEEAMADYFLCLSPSSSAAVSTTTSASASTHAAASPTCASYLQPPPAAPYHHVLSFGGRAEQQYHGGGDVFGFQYYYYGAGGPAVPVAAPQKSSPTTDCSSSISSMSSSPTATAASGISTSKPQPTKKRGSRSSSDQRKAAPPAAFSNKRPRARKERLGERILALQQLVSPFGKTDTASVLHEALGYIRFLHDQVQVLSSPYMQRLPPPPSPAPLPEEPRAPNDLRSRGLCLVPVSCTDHVAGGNANGADVWSSVPAMGMPATAEEEYAVAAGMLRGDRDHHPRQLA</sequence>
<dbReference type="GeneID" id="125505990"/>
<evidence type="ECO:0000313" key="8">
    <source>
        <dbReference type="EnsemblPlants" id="TuG1812G0500004221.01.T01"/>
    </source>
</evidence>
<dbReference type="Gene3D" id="4.10.280.10">
    <property type="entry name" value="Helix-loop-helix DNA-binding domain"/>
    <property type="match status" value="1"/>
</dbReference>
<organism evidence="8 9">
    <name type="scientific">Triticum urartu</name>
    <name type="common">Red wild einkorn</name>
    <name type="synonym">Crithodium urartu</name>
    <dbReference type="NCBI Taxonomy" id="4572"/>
    <lineage>
        <taxon>Eukaryota</taxon>
        <taxon>Viridiplantae</taxon>
        <taxon>Streptophyta</taxon>
        <taxon>Embryophyta</taxon>
        <taxon>Tracheophyta</taxon>
        <taxon>Spermatophyta</taxon>
        <taxon>Magnoliopsida</taxon>
        <taxon>Liliopsida</taxon>
        <taxon>Poales</taxon>
        <taxon>Poaceae</taxon>
        <taxon>BOP clade</taxon>
        <taxon>Pooideae</taxon>
        <taxon>Triticodae</taxon>
        <taxon>Triticeae</taxon>
        <taxon>Triticinae</taxon>
        <taxon>Triticum</taxon>
    </lineage>
</organism>
<dbReference type="GO" id="GO:0046983">
    <property type="term" value="F:protein dimerization activity"/>
    <property type="evidence" value="ECO:0007669"/>
    <property type="project" value="InterPro"/>
</dbReference>
<dbReference type="PANTHER" id="PTHR16223:SF380">
    <property type="entry name" value="HELIX-LOOP-HELIX DNA-BINDING DOMAIN CONTAINING PROTEIN, EXPRESSED"/>
    <property type="match status" value="1"/>
</dbReference>
<keyword evidence="4" id="KW-0804">Transcription</keyword>
<dbReference type="InterPro" id="IPR045239">
    <property type="entry name" value="bHLH95_bHLH"/>
</dbReference>
<dbReference type="InterPro" id="IPR045843">
    <property type="entry name" value="IND-like"/>
</dbReference>
<dbReference type="KEGG" id="tua:125505990"/>
<evidence type="ECO:0000259" key="7">
    <source>
        <dbReference type="PROSITE" id="PS50888"/>
    </source>
</evidence>
<evidence type="ECO:0000313" key="9">
    <source>
        <dbReference type="Proteomes" id="UP000015106"/>
    </source>
</evidence>
<evidence type="ECO:0000256" key="6">
    <source>
        <dbReference type="SAM" id="MobiDB-lite"/>
    </source>
</evidence>
<name>A0A8R7QJV3_TRIUA</name>
<dbReference type="InterPro" id="IPR011598">
    <property type="entry name" value="bHLH_dom"/>
</dbReference>
<gene>
    <name evidence="8" type="primary">LOC125505990</name>
</gene>
<dbReference type="RefSeq" id="XP_048526833.1">
    <property type="nucleotide sequence ID" value="XM_048670876.1"/>
</dbReference>
<protein>
    <recommendedName>
        <fullName evidence="7">BHLH domain-containing protein</fullName>
    </recommendedName>
</protein>